<accession>A0A1G6HAK7</accession>
<dbReference type="STRING" id="993073.AS029_03725"/>
<sequence length="112" mass="12044">MAERYAIDVTGFLDLAARTAQRMDTLTEAVFGVLSVVREIQDAMAPAPDLARAFARAVDSWVERATALAEHGGAVLAAAERAVAEYVRADAAMAIDTERAAQTRGHGRWRVS</sequence>
<evidence type="ECO:0008006" key="3">
    <source>
        <dbReference type="Google" id="ProtNLM"/>
    </source>
</evidence>
<dbReference type="RefSeq" id="WP_058231265.1">
    <property type="nucleotide sequence ID" value="NZ_FMYG01000002.1"/>
</dbReference>
<protein>
    <recommendedName>
        <fullName evidence="3">Excreted virulence factor EspC, type VII ESX diderm</fullName>
    </recommendedName>
</protein>
<dbReference type="AlphaFoldDB" id="A0A1G6HAK7"/>
<organism evidence="1 2">
    <name type="scientific">Microbacterium enclense</name>
    <dbReference type="NCBI Taxonomy" id="993073"/>
    <lineage>
        <taxon>Bacteria</taxon>
        <taxon>Bacillati</taxon>
        <taxon>Actinomycetota</taxon>
        <taxon>Actinomycetes</taxon>
        <taxon>Micrococcales</taxon>
        <taxon>Microbacteriaceae</taxon>
        <taxon>Microbacterium</taxon>
    </lineage>
</organism>
<evidence type="ECO:0000313" key="2">
    <source>
        <dbReference type="Proteomes" id="UP000183203"/>
    </source>
</evidence>
<dbReference type="EMBL" id="FMYG01000002">
    <property type="protein sequence ID" value="SDB91327.1"/>
    <property type="molecule type" value="Genomic_DNA"/>
</dbReference>
<reference evidence="1 2" key="1">
    <citation type="submission" date="2016-09" db="EMBL/GenBank/DDBJ databases">
        <authorList>
            <person name="Capua I."/>
            <person name="De Benedictis P."/>
            <person name="Joannis T."/>
            <person name="Lombin L.H."/>
            <person name="Cattoli G."/>
        </authorList>
    </citation>
    <scope>NUCLEOTIDE SEQUENCE [LARGE SCALE GENOMIC DNA]</scope>
    <source>
        <strain evidence="1 2">NIO-1002</strain>
    </source>
</reference>
<name>A0A1G6HAK7_9MICO</name>
<gene>
    <name evidence="1" type="ORF">SAMN05216418_0989</name>
</gene>
<proteinExistence type="predicted"/>
<dbReference type="OrthoDB" id="5071990at2"/>
<dbReference type="Proteomes" id="UP000183203">
    <property type="component" value="Unassembled WGS sequence"/>
</dbReference>
<evidence type="ECO:0000313" key="1">
    <source>
        <dbReference type="EMBL" id="SDB91327.1"/>
    </source>
</evidence>